<dbReference type="GO" id="GO:0016787">
    <property type="term" value="F:hydrolase activity"/>
    <property type="evidence" value="ECO:0007669"/>
    <property type="project" value="UniProtKB-KW"/>
</dbReference>
<evidence type="ECO:0000259" key="3">
    <source>
        <dbReference type="Pfam" id="PF01738"/>
    </source>
</evidence>
<feature type="domain" description="Dienelactone hydrolase" evidence="3">
    <location>
        <begin position="15"/>
        <end position="245"/>
    </location>
</feature>
<dbReference type="PANTHER" id="PTHR22946:SF0">
    <property type="entry name" value="DIENELACTONE HYDROLASE DOMAIN-CONTAINING PROTEIN"/>
    <property type="match status" value="1"/>
</dbReference>
<dbReference type="InterPro" id="IPR029058">
    <property type="entry name" value="AB_hydrolase_fold"/>
</dbReference>
<feature type="compositionally biased region" description="Polar residues" evidence="2">
    <location>
        <begin position="202"/>
        <end position="220"/>
    </location>
</feature>
<keyword evidence="5" id="KW-1185">Reference proteome</keyword>
<dbReference type="Pfam" id="PF01738">
    <property type="entry name" value="DLH"/>
    <property type="match status" value="1"/>
</dbReference>
<dbReference type="InterPro" id="IPR002925">
    <property type="entry name" value="Dienelactn_hydro"/>
</dbReference>
<dbReference type="SUPFAM" id="SSF53474">
    <property type="entry name" value="alpha/beta-Hydrolases"/>
    <property type="match status" value="1"/>
</dbReference>
<accession>A0A1H6J9U2</accession>
<dbReference type="AlphaFoldDB" id="A0A1H6J9U2"/>
<reference evidence="5" key="1">
    <citation type="submission" date="2016-10" db="EMBL/GenBank/DDBJ databases">
        <authorList>
            <person name="Varghese N."/>
            <person name="Submissions S."/>
        </authorList>
    </citation>
    <scope>NUCLEOTIDE SEQUENCE [LARGE SCALE GENOMIC DNA]</scope>
    <source>
        <strain evidence="5">DSM 45405</strain>
    </source>
</reference>
<dbReference type="Proteomes" id="UP000182915">
    <property type="component" value="Chromosome I"/>
</dbReference>
<gene>
    <name evidence="4" type="ORF">SAMN04489835_1394</name>
</gene>
<sequence>MREVTYDVDGLTMVAHLALPQGEGPWPAVLIGHDGIGLDDYQRRRADELADHGYAALAMDYHGGQLFTGRPEAMLARVMPLLADAERMQAIGRAALDVLLAVPGVDTGRLAALGYGAGGRIVLELARAAVPFKAVAVVHPGLQDVDAEDWTNVAGAVLLCTGSDDPLCTPDQALTFGRTLGDAGVDWRLNVYGGAQHAFWAQPTNPDGSPADGTTHSQPTVPGVGYHPTHTPRAWRAVLDLFEEALGGRNDARPGSRPR</sequence>
<evidence type="ECO:0000313" key="5">
    <source>
        <dbReference type="Proteomes" id="UP000182915"/>
    </source>
</evidence>
<organism evidence="4 5">
    <name type="scientific">Mycolicibacterium rutilum</name>
    <name type="common">Mycobacterium rutilum</name>
    <dbReference type="NCBI Taxonomy" id="370526"/>
    <lineage>
        <taxon>Bacteria</taxon>
        <taxon>Bacillati</taxon>
        <taxon>Actinomycetota</taxon>
        <taxon>Actinomycetes</taxon>
        <taxon>Mycobacteriales</taxon>
        <taxon>Mycobacteriaceae</taxon>
        <taxon>Mycolicibacterium</taxon>
    </lineage>
</organism>
<protein>
    <submittedName>
        <fullName evidence="4">Dienelactone hydrolase</fullName>
    </submittedName>
</protein>
<evidence type="ECO:0000256" key="1">
    <source>
        <dbReference type="ARBA" id="ARBA00008645"/>
    </source>
</evidence>
<dbReference type="STRING" id="370526.SAMN04489835_1394"/>
<keyword evidence="4" id="KW-0378">Hydrolase</keyword>
<evidence type="ECO:0000313" key="4">
    <source>
        <dbReference type="EMBL" id="SEH55739.1"/>
    </source>
</evidence>
<comment type="similarity">
    <text evidence="1">Belongs to the AB hydrolase superfamily.</text>
</comment>
<dbReference type="EMBL" id="LT629971">
    <property type="protein sequence ID" value="SEH55739.1"/>
    <property type="molecule type" value="Genomic_DNA"/>
</dbReference>
<proteinExistence type="inferred from homology"/>
<dbReference type="RefSeq" id="WP_235632207.1">
    <property type="nucleotide sequence ID" value="NZ_LT629971.1"/>
</dbReference>
<dbReference type="PANTHER" id="PTHR22946">
    <property type="entry name" value="DIENELACTONE HYDROLASE DOMAIN-CONTAINING PROTEIN-RELATED"/>
    <property type="match status" value="1"/>
</dbReference>
<dbReference type="InterPro" id="IPR050261">
    <property type="entry name" value="FrsA_esterase"/>
</dbReference>
<name>A0A1H6J9U2_MYCRU</name>
<evidence type="ECO:0000256" key="2">
    <source>
        <dbReference type="SAM" id="MobiDB-lite"/>
    </source>
</evidence>
<feature type="region of interest" description="Disordered" evidence="2">
    <location>
        <begin position="201"/>
        <end position="229"/>
    </location>
</feature>
<dbReference type="Gene3D" id="3.40.50.1820">
    <property type="entry name" value="alpha/beta hydrolase"/>
    <property type="match status" value="1"/>
</dbReference>